<keyword evidence="1" id="KW-0479">Metal-binding</keyword>
<feature type="binding site" evidence="1">
    <location>
        <position position="287"/>
    </location>
    <ligand>
        <name>Zn(2+)</name>
        <dbReference type="ChEBI" id="CHEBI:29105"/>
    </ligand>
</feature>
<keyword evidence="3" id="KW-1185">Reference proteome</keyword>
<dbReference type="EMBL" id="WJBU01000012">
    <property type="protein sequence ID" value="MRD48257.1"/>
    <property type="molecule type" value="Genomic_DNA"/>
</dbReference>
<feature type="binding site" evidence="1">
    <location>
        <position position="330"/>
    </location>
    <ligand>
        <name>Zn(2+)</name>
        <dbReference type="ChEBI" id="CHEBI:29105"/>
    </ligand>
</feature>
<dbReference type="InterPro" id="IPR012341">
    <property type="entry name" value="6hp_glycosidase-like_sf"/>
</dbReference>
<keyword evidence="1" id="KW-0862">Zinc</keyword>
<comment type="caution">
    <text evidence="2">The sequence shown here is derived from an EMBL/GenBank/DDBJ whole genome shotgun (WGS) entry which is preliminary data.</text>
</comment>
<reference evidence="2 3" key="1">
    <citation type="submission" date="2019-11" db="EMBL/GenBank/DDBJ databases">
        <title>Caenimonas koreensis gen. nov., sp. nov., isolated from activated sludge.</title>
        <authorList>
            <person name="Seung H.R."/>
        </authorList>
    </citation>
    <scope>NUCLEOTIDE SEQUENCE [LARGE SCALE GENOMIC DNA]</scope>
    <source>
        <strain evidence="2 3">EMB320</strain>
    </source>
</reference>
<gene>
    <name evidence="2" type="ORF">GHT07_13285</name>
</gene>
<dbReference type="SUPFAM" id="SSF158745">
    <property type="entry name" value="LanC-like"/>
    <property type="match status" value="1"/>
</dbReference>
<dbReference type="Gene3D" id="1.50.10.10">
    <property type="match status" value="1"/>
</dbReference>
<dbReference type="PANTHER" id="PTHR12736">
    <property type="entry name" value="LANC-LIKE PROTEIN"/>
    <property type="match status" value="1"/>
</dbReference>
<dbReference type="GO" id="GO:0046872">
    <property type="term" value="F:metal ion binding"/>
    <property type="evidence" value="ECO:0007669"/>
    <property type="project" value="UniProtKB-KW"/>
</dbReference>
<evidence type="ECO:0000256" key="1">
    <source>
        <dbReference type="PIRSR" id="PIRSR607822-1"/>
    </source>
</evidence>
<evidence type="ECO:0000313" key="3">
    <source>
        <dbReference type="Proteomes" id="UP000487350"/>
    </source>
</evidence>
<dbReference type="PRINTS" id="PR01950">
    <property type="entry name" value="LANCSUPER"/>
</dbReference>
<name>A0A844B9V0_9BURK</name>
<dbReference type="OrthoDB" id="5291353at2"/>
<organism evidence="2 3">
    <name type="scientific">Caenimonas koreensis DSM 17982</name>
    <dbReference type="NCBI Taxonomy" id="1121255"/>
    <lineage>
        <taxon>Bacteria</taxon>
        <taxon>Pseudomonadati</taxon>
        <taxon>Pseudomonadota</taxon>
        <taxon>Betaproteobacteria</taxon>
        <taxon>Burkholderiales</taxon>
        <taxon>Comamonadaceae</taxon>
        <taxon>Caenimonas</taxon>
    </lineage>
</organism>
<evidence type="ECO:0000313" key="2">
    <source>
        <dbReference type="EMBL" id="MRD48257.1"/>
    </source>
</evidence>
<dbReference type="GO" id="GO:0005975">
    <property type="term" value="P:carbohydrate metabolic process"/>
    <property type="evidence" value="ECO:0007669"/>
    <property type="project" value="InterPro"/>
</dbReference>
<dbReference type="SMART" id="SM01260">
    <property type="entry name" value="LANC_like"/>
    <property type="match status" value="1"/>
</dbReference>
<dbReference type="CDD" id="cd04794">
    <property type="entry name" value="euk_LANCL"/>
    <property type="match status" value="1"/>
</dbReference>
<feature type="binding site" evidence="1">
    <location>
        <position position="331"/>
    </location>
    <ligand>
        <name>Zn(2+)</name>
        <dbReference type="ChEBI" id="CHEBI:29105"/>
    </ligand>
</feature>
<sequence>MIPTTAPAGLFDPARHSPVTTTPWSEAAARAAITRIVDAALAAFTPDGLWPTHPRDDPERPDERFAMLYCGAGGAIWAIQRLAQRGFVPAPSIDFAATIATLVERNADPQRPPDRVASFLIGDSGLLLLQFMSRPDKDVADRLFAMVEGNMEHPTREQLWGSPGTMLAAIFMAEATGQARWAQLLERAARLLLQQMELDASIGAWVWQQDMYGRVRCFLGGGHGLAGNVFAVLRASGLLPADLVSTFTQRAYETLDALALRGDGCINWHPVHDAAAVAGKLPLVQDCHGSAGIVVRLASVPRTPEWDAMLTQAAELTWRAGPLSKGAGLCHGTAGNGYALLKLWARTGDAIWLDRARAFAMHAIEQVEAGRIKHGQGWHTLWTGDLGVAMFLASCVAGDSEFGTLDVFWRLTAYGD</sequence>
<dbReference type="GO" id="GO:0005886">
    <property type="term" value="C:plasma membrane"/>
    <property type="evidence" value="ECO:0007669"/>
    <property type="project" value="TreeGrafter"/>
</dbReference>
<dbReference type="Proteomes" id="UP000487350">
    <property type="component" value="Unassembled WGS sequence"/>
</dbReference>
<dbReference type="AlphaFoldDB" id="A0A844B9V0"/>
<proteinExistence type="predicted"/>
<dbReference type="Pfam" id="PF05147">
    <property type="entry name" value="LANC_like"/>
    <property type="match status" value="1"/>
</dbReference>
<dbReference type="PANTHER" id="PTHR12736:SF7">
    <property type="entry name" value="LANC-LIKE PROTEIN 3"/>
    <property type="match status" value="1"/>
</dbReference>
<dbReference type="InterPro" id="IPR007822">
    <property type="entry name" value="LANC-like"/>
</dbReference>
<dbReference type="RefSeq" id="WP_153585584.1">
    <property type="nucleotide sequence ID" value="NZ_WJBU01000012.1"/>
</dbReference>
<accession>A0A844B9V0</accession>
<protein>
    <submittedName>
        <fullName evidence="2">Lanthionine synthetase</fullName>
    </submittedName>
</protein>
<dbReference type="GO" id="GO:0031179">
    <property type="term" value="P:peptide modification"/>
    <property type="evidence" value="ECO:0007669"/>
    <property type="project" value="InterPro"/>
</dbReference>